<dbReference type="AlphaFoldDB" id="A0A498L3J9"/>
<accession>A0A498L3J9</accession>
<proteinExistence type="predicted"/>
<dbReference type="OrthoDB" id="240201at2157"/>
<reference evidence="2 3" key="1">
    <citation type="submission" date="2019-01" db="EMBL/GenBank/DDBJ databases">
        <title>Halorientalis sp. F13-25 a new haloarchaeum isolated from hypersaline water.</title>
        <authorList>
            <person name="Ana D.-V."/>
            <person name="Cristina S.-P."/>
            <person name="Antonio V."/>
        </authorList>
    </citation>
    <scope>NUCLEOTIDE SEQUENCE [LARGE SCALE GENOMIC DNA]</scope>
    <source>
        <strain evidence="2 3">F13-25</strain>
    </source>
</reference>
<dbReference type="RefSeq" id="WP_129068335.1">
    <property type="nucleotide sequence ID" value="NZ_RDFA01000002.1"/>
</dbReference>
<name>A0A498L3J9_9EURY</name>
<dbReference type="Proteomes" id="UP000289691">
    <property type="component" value="Unassembled WGS sequence"/>
</dbReference>
<dbReference type="EMBL" id="RDFA01000002">
    <property type="protein sequence ID" value="RXK50374.1"/>
    <property type="molecule type" value="Genomic_DNA"/>
</dbReference>
<protein>
    <submittedName>
        <fullName evidence="2">Uncharacterized protein</fullName>
    </submittedName>
</protein>
<keyword evidence="3" id="KW-1185">Reference proteome</keyword>
<organism evidence="2 3">
    <name type="scientific">Halorientalis pallida</name>
    <dbReference type="NCBI Taxonomy" id="2479928"/>
    <lineage>
        <taxon>Archaea</taxon>
        <taxon>Methanobacteriati</taxon>
        <taxon>Methanobacteriota</taxon>
        <taxon>Stenosarchaea group</taxon>
        <taxon>Halobacteria</taxon>
        <taxon>Halobacteriales</taxon>
        <taxon>Haloarculaceae</taxon>
        <taxon>Halorientalis</taxon>
    </lineage>
</organism>
<evidence type="ECO:0000256" key="1">
    <source>
        <dbReference type="SAM" id="MobiDB-lite"/>
    </source>
</evidence>
<feature type="region of interest" description="Disordered" evidence="1">
    <location>
        <begin position="33"/>
        <end position="60"/>
    </location>
</feature>
<gene>
    <name evidence="2" type="ORF">EAF64_07415</name>
</gene>
<evidence type="ECO:0000313" key="3">
    <source>
        <dbReference type="Proteomes" id="UP000289691"/>
    </source>
</evidence>
<comment type="caution">
    <text evidence="2">The sequence shown here is derived from an EMBL/GenBank/DDBJ whole genome shotgun (WGS) entry which is preliminary data.</text>
</comment>
<evidence type="ECO:0000313" key="2">
    <source>
        <dbReference type="EMBL" id="RXK50374.1"/>
    </source>
</evidence>
<sequence length="60" mass="6837">MHDFTGFQRDCLVAASGLDGPKGLEVERELDGDYQGDIDHGRRNFQARDEWDSDHVESNE</sequence>